<dbReference type="PANTHER" id="PTHR13318">
    <property type="entry name" value="PARTNER OF PAIRED, ISOFORM B-RELATED"/>
    <property type="match status" value="1"/>
</dbReference>
<dbReference type="Pfam" id="PF00646">
    <property type="entry name" value="F-box"/>
    <property type="match status" value="1"/>
</dbReference>
<dbReference type="SMART" id="SM00256">
    <property type="entry name" value="FBOX"/>
    <property type="match status" value="1"/>
</dbReference>
<dbReference type="Proteomes" id="UP001172457">
    <property type="component" value="Chromosome 1"/>
</dbReference>
<dbReference type="InterPro" id="IPR057207">
    <property type="entry name" value="FBXL15_LRR"/>
</dbReference>
<dbReference type="InterPro" id="IPR006553">
    <property type="entry name" value="Leu-rich_rpt_Cys-con_subtyp"/>
</dbReference>
<sequence length="473" mass="53179">MDTILCDELLQEIFHRLPPPSSSAVSLVSKRWLRLLRSSLSSLSLHLSPNHHHHHPSLSTFLSHHTYLSSLSLSSTTTTTTTAVSDDLLTTISAAVPNLTRLRISTGPVSFLPLLSLSTSSPNLQSLSLILHRNHLSFHFLTYFQSLKNLTVILTGNSPESSQVTEFHSPKLLRLQSLSLSGIRSGDHELAYLWRNCDHETLTKLAFENCDGVGDNFSFSSFINGVKNLQELELKTSRSIASSILIKLAENSTRSSSLKSLLIYDGGSKDGFLHFLLESRCNNLQKLDLRLPLDLTDNHLSQIGSKFNKLRVLRLQSCSMVTGEGFKSLGFGLSQNNKNLEELSLTNCDSINRRNGILVELAQNLRNVKVLDLSYNHMLIDKEFESMISSYRDLKKLKVRGCSRLTNSSLIAICKKCRRLESIDLVFCHGIEIEGVEFVILNSPELRKLQVEDRKVSEASRRWMKSKFIEMEP</sequence>
<dbReference type="GO" id="GO:0019005">
    <property type="term" value="C:SCF ubiquitin ligase complex"/>
    <property type="evidence" value="ECO:0007669"/>
    <property type="project" value="TreeGrafter"/>
</dbReference>
<dbReference type="EMBL" id="JARYMX010000001">
    <property type="protein sequence ID" value="KAJ9564164.1"/>
    <property type="molecule type" value="Genomic_DNA"/>
</dbReference>
<feature type="domain" description="F-box" evidence="1">
    <location>
        <begin position="5"/>
        <end position="45"/>
    </location>
</feature>
<dbReference type="Pfam" id="PF25372">
    <property type="entry name" value="DUF7885"/>
    <property type="match status" value="1"/>
</dbReference>
<dbReference type="SUPFAM" id="SSF52047">
    <property type="entry name" value="RNI-like"/>
    <property type="match status" value="1"/>
</dbReference>
<dbReference type="SUPFAM" id="SSF81383">
    <property type="entry name" value="F-box domain"/>
    <property type="match status" value="1"/>
</dbReference>
<organism evidence="2 3">
    <name type="scientific">Centaurea solstitialis</name>
    <name type="common">yellow star-thistle</name>
    <dbReference type="NCBI Taxonomy" id="347529"/>
    <lineage>
        <taxon>Eukaryota</taxon>
        <taxon>Viridiplantae</taxon>
        <taxon>Streptophyta</taxon>
        <taxon>Embryophyta</taxon>
        <taxon>Tracheophyta</taxon>
        <taxon>Spermatophyta</taxon>
        <taxon>Magnoliopsida</taxon>
        <taxon>eudicotyledons</taxon>
        <taxon>Gunneridae</taxon>
        <taxon>Pentapetalae</taxon>
        <taxon>asterids</taxon>
        <taxon>campanulids</taxon>
        <taxon>Asterales</taxon>
        <taxon>Asteraceae</taxon>
        <taxon>Carduoideae</taxon>
        <taxon>Cardueae</taxon>
        <taxon>Centaureinae</taxon>
        <taxon>Centaurea</taxon>
    </lineage>
</organism>
<dbReference type="InterPro" id="IPR001810">
    <property type="entry name" value="F-box_dom"/>
</dbReference>
<comment type="caution">
    <text evidence="2">The sequence shown here is derived from an EMBL/GenBank/DDBJ whole genome shotgun (WGS) entry which is preliminary data.</text>
</comment>
<dbReference type="InterPro" id="IPR036047">
    <property type="entry name" value="F-box-like_dom_sf"/>
</dbReference>
<reference evidence="2" key="1">
    <citation type="submission" date="2023-03" db="EMBL/GenBank/DDBJ databases">
        <title>Chromosome-scale reference genome and RAD-based genetic map of yellow starthistle (Centaurea solstitialis) reveal putative structural variation and QTLs associated with invader traits.</title>
        <authorList>
            <person name="Reatini B."/>
            <person name="Cang F.A."/>
            <person name="Jiang Q."/>
            <person name="Mckibben M.T.W."/>
            <person name="Barker M.S."/>
            <person name="Rieseberg L.H."/>
            <person name="Dlugosch K.M."/>
        </authorList>
    </citation>
    <scope>NUCLEOTIDE SEQUENCE</scope>
    <source>
        <strain evidence="2">CAN-66</strain>
        <tissue evidence="2">Leaf</tissue>
    </source>
</reference>
<evidence type="ECO:0000259" key="1">
    <source>
        <dbReference type="SMART" id="SM00256"/>
    </source>
</evidence>
<dbReference type="AlphaFoldDB" id="A0AA38TNM1"/>
<proteinExistence type="predicted"/>
<evidence type="ECO:0000313" key="3">
    <source>
        <dbReference type="Proteomes" id="UP001172457"/>
    </source>
</evidence>
<gene>
    <name evidence="2" type="ORF">OSB04_000130</name>
</gene>
<name>A0AA38TNM1_9ASTR</name>
<dbReference type="Gene3D" id="3.80.10.10">
    <property type="entry name" value="Ribonuclease Inhibitor"/>
    <property type="match status" value="1"/>
</dbReference>
<evidence type="ECO:0000313" key="2">
    <source>
        <dbReference type="EMBL" id="KAJ9564164.1"/>
    </source>
</evidence>
<dbReference type="InterPro" id="IPR032675">
    <property type="entry name" value="LRR_dom_sf"/>
</dbReference>
<keyword evidence="3" id="KW-1185">Reference proteome</keyword>
<dbReference type="SMART" id="SM00367">
    <property type="entry name" value="LRR_CC"/>
    <property type="match status" value="4"/>
</dbReference>
<dbReference type="PANTHER" id="PTHR13318:SF77">
    <property type="entry name" value="F-BOX DOMAIN-CONTAINING PROTEIN"/>
    <property type="match status" value="1"/>
</dbReference>
<protein>
    <recommendedName>
        <fullName evidence="1">F-box domain-containing protein</fullName>
    </recommendedName>
</protein>
<dbReference type="GO" id="GO:0031146">
    <property type="term" value="P:SCF-dependent proteasomal ubiquitin-dependent protein catabolic process"/>
    <property type="evidence" value="ECO:0007669"/>
    <property type="project" value="TreeGrafter"/>
</dbReference>
<accession>A0AA38TNM1</accession>